<dbReference type="Proteomes" id="UP001230504">
    <property type="component" value="Unassembled WGS sequence"/>
</dbReference>
<keyword evidence="2" id="KW-1185">Reference proteome</keyword>
<comment type="caution">
    <text evidence="1">The sequence shown here is derived from an EMBL/GenBank/DDBJ whole genome shotgun (WGS) entry which is preliminary data.</text>
</comment>
<dbReference type="EMBL" id="JAHLJV010000122">
    <property type="protein sequence ID" value="KAK1569813.1"/>
    <property type="molecule type" value="Genomic_DNA"/>
</dbReference>
<proteinExistence type="predicted"/>
<organism evidence="1 2">
    <name type="scientific">Colletotrichum navitas</name>
    <dbReference type="NCBI Taxonomy" id="681940"/>
    <lineage>
        <taxon>Eukaryota</taxon>
        <taxon>Fungi</taxon>
        <taxon>Dikarya</taxon>
        <taxon>Ascomycota</taxon>
        <taxon>Pezizomycotina</taxon>
        <taxon>Sordariomycetes</taxon>
        <taxon>Hypocreomycetidae</taxon>
        <taxon>Glomerellales</taxon>
        <taxon>Glomerellaceae</taxon>
        <taxon>Colletotrichum</taxon>
        <taxon>Colletotrichum graminicola species complex</taxon>
    </lineage>
</organism>
<dbReference type="AlphaFoldDB" id="A0AAD8PME3"/>
<reference evidence="1" key="1">
    <citation type="submission" date="2021-06" db="EMBL/GenBank/DDBJ databases">
        <title>Comparative genomics, transcriptomics and evolutionary studies reveal genomic signatures of adaptation to plant cell wall in hemibiotrophic fungi.</title>
        <authorList>
            <consortium name="DOE Joint Genome Institute"/>
            <person name="Baroncelli R."/>
            <person name="Diaz J.F."/>
            <person name="Benocci T."/>
            <person name="Peng M."/>
            <person name="Battaglia E."/>
            <person name="Haridas S."/>
            <person name="Andreopoulos W."/>
            <person name="Labutti K."/>
            <person name="Pangilinan J."/>
            <person name="Floch G.L."/>
            <person name="Makela M.R."/>
            <person name="Henrissat B."/>
            <person name="Grigoriev I.V."/>
            <person name="Crouch J.A."/>
            <person name="De Vries R.P."/>
            <person name="Sukno S.A."/>
            <person name="Thon M.R."/>
        </authorList>
    </citation>
    <scope>NUCLEOTIDE SEQUENCE</scope>
    <source>
        <strain evidence="1">CBS 125086</strain>
    </source>
</reference>
<sequence>MAEVEGIYAGYYIIELKCIEAFGRHEPIQEDRLNDDQYWALMALYITGMREVCDFFFTSSYPKASAALRGLILCPRLPESYEHMIVFILEAYSMMQLLEETTNSGSYTTECTGHLARYRFSVEDKDAKARLHWKGVAIQQYSRVLDLDLTLGRLYHHSSILSSHYILRFFNILKSLTVSQLFTLA</sequence>
<gene>
    <name evidence="1" type="ORF">LY79DRAFT_679380</name>
</gene>
<dbReference type="RefSeq" id="XP_060408016.1">
    <property type="nucleotide sequence ID" value="XM_060564517.1"/>
</dbReference>
<dbReference type="GeneID" id="85448757"/>
<name>A0AAD8PME3_9PEZI</name>
<evidence type="ECO:0000313" key="1">
    <source>
        <dbReference type="EMBL" id="KAK1569813.1"/>
    </source>
</evidence>
<evidence type="ECO:0000313" key="2">
    <source>
        <dbReference type="Proteomes" id="UP001230504"/>
    </source>
</evidence>
<accession>A0AAD8PME3</accession>
<protein>
    <submittedName>
        <fullName evidence="1">Uncharacterized protein</fullName>
    </submittedName>
</protein>